<evidence type="ECO:0000259" key="2">
    <source>
        <dbReference type="Pfam" id="PF03732"/>
    </source>
</evidence>
<dbReference type="OrthoDB" id="1056464at2759"/>
<accession>A0A7J0DXC6</accession>
<comment type="caution">
    <text evidence="3">The sequence shown here is derived from an EMBL/GenBank/DDBJ whole genome shotgun (WGS) entry which is preliminary data.</text>
</comment>
<feature type="region of interest" description="Disordered" evidence="1">
    <location>
        <begin position="79"/>
        <end position="128"/>
    </location>
</feature>
<dbReference type="Pfam" id="PF03732">
    <property type="entry name" value="Retrotrans_gag"/>
    <property type="match status" value="1"/>
</dbReference>
<gene>
    <name evidence="3" type="ORF">Acr_00g0085640</name>
</gene>
<dbReference type="InterPro" id="IPR005162">
    <property type="entry name" value="Retrotrans_gag_dom"/>
</dbReference>
<feature type="domain" description="Retrotransposon gag" evidence="2">
    <location>
        <begin position="217"/>
        <end position="303"/>
    </location>
</feature>
<feature type="compositionally biased region" description="Polar residues" evidence="1">
    <location>
        <begin position="94"/>
        <end position="103"/>
    </location>
</feature>
<feature type="compositionally biased region" description="Basic and acidic residues" evidence="1">
    <location>
        <begin position="104"/>
        <end position="128"/>
    </location>
</feature>
<dbReference type="Proteomes" id="UP000585474">
    <property type="component" value="Unassembled WGS sequence"/>
</dbReference>
<name>A0A7J0DXC6_9ERIC</name>
<feature type="region of interest" description="Disordered" evidence="1">
    <location>
        <begin position="314"/>
        <end position="346"/>
    </location>
</feature>
<evidence type="ECO:0000313" key="4">
    <source>
        <dbReference type="Proteomes" id="UP000585474"/>
    </source>
</evidence>
<keyword evidence="4" id="KW-1185">Reference proteome</keyword>
<feature type="region of interest" description="Disordered" evidence="1">
    <location>
        <begin position="1"/>
        <end position="34"/>
    </location>
</feature>
<dbReference type="PANTHER" id="PTHR33223">
    <property type="entry name" value="CCHC-TYPE DOMAIN-CONTAINING PROTEIN"/>
    <property type="match status" value="1"/>
</dbReference>
<dbReference type="PANTHER" id="PTHR33223:SF10">
    <property type="entry name" value="AMINOTRANSFERASE-LIKE PLANT MOBILE DOMAIN-CONTAINING PROTEIN"/>
    <property type="match status" value="1"/>
</dbReference>
<protein>
    <recommendedName>
        <fullName evidence="2">Retrotransposon gag domain-containing protein</fullName>
    </recommendedName>
</protein>
<reference evidence="4" key="1">
    <citation type="submission" date="2019-07" db="EMBL/GenBank/DDBJ databases">
        <title>De Novo Assembly of kiwifruit Actinidia rufa.</title>
        <authorList>
            <person name="Sugita-Konishi S."/>
            <person name="Sato K."/>
            <person name="Mori E."/>
            <person name="Abe Y."/>
            <person name="Kisaki G."/>
            <person name="Hamano K."/>
            <person name="Suezawa K."/>
            <person name="Otani M."/>
            <person name="Fukuda T."/>
            <person name="Manabe T."/>
            <person name="Gomi K."/>
            <person name="Tabuchi M."/>
            <person name="Akimitsu K."/>
            <person name="Kataoka I."/>
        </authorList>
    </citation>
    <scope>NUCLEOTIDE SEQUENCE [LARGE SCALE GENOMIC DNA]</scope>
    <source>
        <strain evidence="4">cv. Fuchu</strain>
    </source>
</reference>
<evidence type="ECO:0000256" key="1">
    <source>
        <dbReference type="SAM" id="MobiDB-lite"/>
    </source>
</evidence>
<evidence type="ECO:0000313" key="3">
    <source>
        <dbReference type="EMBL" id="GFS43540.1"/>
    </source>
</evidence>
<proteinExistence type="predicted"/>
<dbReference type="EMBL" id="BJWL01000423">
    <property type="protein sequence ID" value="GFS43540.1"/>
    <property type="molecule type" value="Genomic_DNA"/>
</dbReference>
<dbReference type="AlphaFoldDB" id="A0A7J0DXC6"/>
<organism evidence="3 4">
    <name type="scientific">Actinidia rufa</name>
    <dbReference type="NCBI Taxonomy" id="165716"/>
    <lineage>
        <taxon>Eukaryota</taxon>
        <taxon>Viridiplantae</taxon>
        <taxon>Streptophyta</taxon>
        <taxon>Embryophyta</taxon>
        <taxon>Tracheophyta</taxon>
        <taxon>Spermatophyta</taxon>
        <taxon>Magnoliopsida</taxon>
        <taxon>eudicotyledons</taxon>
        <taxon>Gunneridae</taxon>
        <taxon>Pentapetalae</taxon>
        <taxon>asterids</taxon>
        <taxon>Ericales</taxon>
        <taxon>Actinidiaceae</taxon>
        <taxon>Actinidia</taxon>
    </lineage>
</organism>
<feature type="compositionally biased region" description="Basic and acidic residues" evidence="1">
    <location>
        <begin position="321"/>
        <end position="336"/>
    </location>
</feature>
<sequence length="368" mass="42424">MHLRSRLFPRPSASRPLDNRAYPMANTSQAPDLEGLHREMHGIVEQIKIMNENNACLIQHLSINNMPPTTTPIQKEANRSCLSHKSKKSPIVLESQSFSQTHDMNGEEARRRGKSPHRDDQKYRHRDKSITQKIKDMDTRIDAINTGAHAPIIVDALIKQTEPPFIDRVMRVRVSSKFKLPSHLRAYERKTDPMDHLDSYNNLMLLQGYSNEVMCNAFSTTLKELATSWFKKLSPKTIDSFGNLNSFFVANFMSCRVKQKNASHIFIVYQKDGESLKDYVKHFNQAVLEVKDLSDKSKADKYIAVEELAEAKRRRDKVKSKRSDQDARRRTNDRCPHTSLRQPDLMLPPLNAPIAQVLMEIKNEEFVK</sequence>